<evidence type="ECO:0000313" key="1">
    <source>
        <dbReference type="EMBL" id="SVD16094.1"/>
    </source>
</evidence>
<protein>
    <recommendedName>
        <fullName evidence="2">Bacterial Ig-like domain-containing protein</fullName>
    </recommendedName>
</protein>
<dbReference type="AlphaFoldDB" id="A0A382T1R0"/>
<gene>
    <name evidence="1" type="ORF">METZ01_LOCUS368948</name>
</gene>
<accession>A0A382T1R0</accession>
<proteinExistence type="predicted"/>
<feature type="non-terminal residue" evidence="1">
    <location>
        <position position="181"/>
    </location>
</feature>
<organism evidence="1">
    <name type="scientific">marine metagenome</name>
    <dbReference type="NCBI Taxonomy" id="408172"/>
    <lineage>
        <taxon>unclassified sequences</taxon>
        <taxon>metagenomes</taxon>
        <taxon>ecological metagenomes</taxon>
    </lineage>
</organism>
<evidence type="ECO:0008006" key="2">
    <source>
        <dbReference type="Google" id="ProtNLM"/>
    </source>
</evidence>
<dbReference type="EMBL" id="UINC01133262">
    <property type="protein sequence ID" value="SVD16094.1"/>
    <property type="molecule type" value="Genomic_DNA"/>
</dbReference>
<name>A0A382T1R0_9ZZZZ</name>
<reference evidence="1" key="1">
    <citation type="submission" date="2018-05" db="EMBL/GenBank/DDBJ databases">
        <authorList>
            <person name="Lanie J.A."/>
            <person name="Ng W.-L."/>
            <person name="Kazmierczak K.M."/>
            <person name="Andrzejewski T.M."/>
            <person name="Davidsen T.M."/>
            <person name="Wayne K.J."/>
            <person name="Tettelin H."/>
            <person name="Glass J.I."/>
            <person name="Rusch D."/>
            <person name="Podicherti R."/>
            <person name="Tsui H.-C.T."/>
            <person name="Winkler M.E."/>
        </authorList>
    </citation>
    <scope>NUCLEOTIDE SEQUENCE</scope>
</reference>
<sequence length="181" mass="17770">MNGVALASWTNSATNTYTATYTVAEGNTDRAAGATPLSITLTDAAGNSNAAYATLTESAAQTIDANTPAATTSATISGGTAKVGTVITVTIVASEQSLTCTSCTMNGVALASWTNSATNTYTATYTVAEGNTDRAAGATPLSITLTDAAGNSNAAYATLTESAAQTIDANSPAATTSVTGT</sequence>